<protein>
    <submittedName>
        <fullName evidence="1">Uncharacterized protein</fullName>
    </submittedName>
</protein>
<gene>
    <name evidence="1" type="ORF">CH063_05199</name>
</gene>
<evidence type="ECO:0000313" key="2">
    <source>
        <dbReference type="Proteomes" id="UP000007174"/>
    </source>
</evidence>
<dbReference type="EMBL" id="CACQ02000579">
    <property type="protein sequence ID" value="CCF32915.1"/>
    <property type="molecule type" value="Genomic_DNA"/>
</dbReference>
<proteinExistence type="predicted"/>
<organism evidence="1 2">
    <name type="scientific">Colletotrichum higginsianum (strain IMI 349063)</name>
    <name type="common">Crucifer anthracnose fungus</name>
    <dbReference type="NCBI Taxonomy" id="759273"/>
    <lineage>
        <taxon>Eukaryota</taxon>
        <taxon>Fungi</taxon>
        <taxon>Dikarya</taxon>
        <taxon>Ascomycota</taxon>
        <taxon>Pezizomycotina</taxon>
        <taxon>Sordariomycetes</taxon>
        <taxon>Hypocreomycetidae</taxon>
        <taxon>Glomerellales</taxon>
        <taxon>Glomerellaceae</taxon>
        <taxon>Colletotrichum</taxon>
        <taxon>Colletotrichum destructivum species complex</taxon>
    </lineage>
</organism>
<sequence>MYVFAHCAACHGPRPPCSPLTWRGKEAAILAPGGCFLIATRRRGWEGARTRNAALRWAAGEGPTFSGQGRHRNGIVCLVLVRFACRNHDGEGWKWETVQRWEVLSCLQHLNLRSARG</sequence>
<accession>H1UY64</accession>
<evidence type="ECO:0000313" key="1">
    <source>
        <dbReference type="EMBL" id="CCF32915.1"/>
    </source>
</evidence>
<reference evidence="2" key="1">
    <citation type="journal article" date="2012" name="Nat. Genet.">
        <title>Lifestyle transitions in plant pathogenic Colletotrichum fungi deciphered by genome and transcriptome analyses.</title>
        <authorList>
            <person name="O'Connell R.J."/>
            <person name="Thon M.R."/>
            <person name="Hacquard S."/>
            <person name="Amyotte S.G."/>
            <person name="Kleemann J."/>
            <person name="Torres M.F."/>
            <person name="Damm U."/>
            <person name="Buiate E.A."/>
            <person name="Epstein L."/>
            <person name="Alkan N."/>
            <person name="Altmueller J."/>
            <person name="Alvarado-Balderrama L."/>
            <person name="Bauser C.A."/>
            <person name="Becker C."/>
            <person name="Birren B.W."/>
            <person name="Chen Z."/>
            <person name="Choi J."/>
            <person name="Crouch J.A."/>
            <person name="Duvick J.P."/>
            <person name="Farman M.A."/>
            <person name="Gan P."/>
            <person name="Heiman D."/>
            <person name="Henrissat B."/>
            <person name="Howard R.J."/>
            <person name="Kabbage M."/>
            <person name="Koch C."/>
            <person name="Kracher B."/>
            <person name="Kubo Y."/>
            <person name="Law A.D."/>
            <person name="Lebrun M.-H."/>
            <person name="Lee Y.-H."/>
            <person name="Miyara I."/>
            <person name="Moore N."/>
            <person name="Neumann U."/>
            <person name="Nordstroem K."/>
            <person name="Panaccione D.G."/>
            <person name="Panstruga R."/>
            <person name="Place M."/>
            <person name="Proctor R.H."/>
            <person name="Prusky D."/>
            <person name="Rech G."/>
            <person name="Reinhardt R."/>
            <person name="Rollins J.A."/>
            <person name="Rounsley S."/>
            <person name="Schardl C.L."/>
            <person name="Schwartz D.C."/>
            <person name="Shenoy N."/>
            <person name="Shirasu K."/>
            <person name="Sikhakolli U.R."/>
            <person name="Stueber K."/>
            <person name="Sukno S.A."/>
            <person name="Sweigard J.A."/>
            <person name="Takano Y."/>
            <person name="Takahara H."/>
            <person name="Trail F."/>
            <person name="van der Does H.C."/>
            <person name="Voll L.M."/>
            <person name="Will I."/>
            <person name="Young S."/>
            <person name="Zeng Q."/>
            <person name="Zhang J."/>
            <person name="Zhou S."/>
            <person name="Dickman M.B."/>
            <person name="Schulze-Lefert P."/>
            <person name="Ver Loren van Themaat E."/>
            <person name="Ma L.-J."/>
            <person name="Vaillancourt L.J."/>
        </authorList>
    </citation>
    <scope>NUCLEOTIDE SEQUENCE [LARGE SCALE GENOMIC DNA]</scope>
    <source>
        <strain evidence="2">IMI 349063</strain>
    </source>
</reference>
<dbReference type="AlphaFoldDB" id="H1UY64"/>
<name>H1UY64_COLHI</name>
<dbReference type="HOGENOM" id="CLU_2084702_0_0_1"/>
<dbReference type="Proteomes" id="UP000007174">
    <property type="component" value="Unassembled WGS sequence"/>
</dbReference>